<feature type="domain" description="FBD" evidence="2">
    <location>
        <begin position="351"/>
        <end position="393"/>
    </location>
</feature>
<proteinExistence type="predicted"/>
<gene>
    <name evidence="4" type="primary">LOC123125404</name>
</gene>
<evidence type="ECO:0000313" key="4">
    <source>
        <dbReference type="EnsemblPlants" id="TraesCS5D02G361100.1"/>
    </source>
</evidence>
<dbReference type="RefSeq" id="XP_044401836.1">
    <property type="nucleotide sequence ID" value="XM_044545901.1"/>
</dbReference>
<dbReference type="RefSeq" id="XP_044401837.1">
    <property type="nucleotide sequence ID" value="XM_044545902.1"/>
</dbReference>
<dbReference type="SUPFAM" id="SSF52047">
    <property type="entry name" value="RNI-like"/>
    <property type="match status" value="1"/>
</dbReference>
<dbReference type="CDD" id="cd22160">
    <property type="entry name" value="F-box_AtFBL13-like"/>
    <property type="match status" value="1"/>
</dbReference>
<dbReference type="PANTHER" id="PTHR32141:SF163">
    <property type="entry name" value="OS07G0285900 PROTEIN"/>
    <property type="match status" value="1"/>
</dbReference>
<evidence type="ECO:0000313" key="5">
    <source>
        <dbReference type="Proteomes" id="UP000019116"/>
    </source>
</evidence>
<dbReference type="Gramene" id="TraesCS5D03G0813300.1">
    <property type="protein sequence ID" value="TraesCS5D03G0813300.1.CDS"/>
    <property type="gene ID" value="TraesCS5D03G0813300"/>
</dbReference>
<dbReference type="Pfam" id="PF24758">
    <property type="entry name" value="LRR_At5g56370"/>
    <property type="match status" value="1"/>
</dbReference>
<dbReference type="OrthoDB" id="1041001at2759"/>
<dbReference type="InterPro" id="IPR053781">
    <property type="entry name" value="F-box_AtFBL13-like"/>
</dbReference>
<dbReference type="STRING" id="4565.A0A3B6MXY6"/>
<dbReference type="Gramene" id="TraesCS5D02G361100.1">
    <property type="protein sequence ID" value="TraesCS5D02G361100.1"/>
    <property type="gene ID" value="TraesCS5D02G361100"/>
</dbReference>
<feature type="domain" description="F-box/LRR-repeat protein 15/At3g58940/PEG3-like LRR" evidence="3">
    <location>
        <begin position="109"/>
        <end position="332"/>
    </location>
</feature>
<dbReference type="Pfam" id="PF00646">
    <property type="entry name" value="F-box"/>
    <property type="match status" value="1"/>
</dbReference>
<evidence type="ECO:0000259" key="3">
    <source>
        <dbReference type="Pfam" id="PF24758"/>
    </source>
</evidence>
<feature type="domain" description="F-box" evidence="1">
    <location>
        <begin position="17"/>
        <end position="57"/>
    </location>
</feature>
<dbReference type="OMA" id="WRHIWIS"/>
<dbReference type="Proteomes" id="UP000019116">
    <property type="component" value="Chromosome 5D"/>
</dbReference>
<dbReference type="Gramene" id="TraesLAC5D03G03126480.1">
    <property type="protein sequence ID" value="TraesLAC5D03G03126480.1"/>
    <property type="gene ID" value="TraesLAC5D03G03126480"/>
</dbReference>
<reference evidence="4" key="2">
    <citation type="submission" date="2018-10" db="UniProtKB">
        <authorList>
            <consortium name="EnsemblPlants"/>
        </authorList>
    </citation>
    <scope>IDENTIFICATION</scope>
</reference>
<dbReference type="Gramene" id="TraesMAC5D03G03169650.1">
    <property type="protein sequence ID" value="TraesMAC5D03G03169650.1"/>
    <property type="gene ID" value="TraesMAC5D03G03169650"/>
</dbReference>
<dbReference type="Gramene" id="TraesSTA5D03G03161820.1">
    <property type="protein sequence ID" value="TraesSTA5D03G03161820.1"/>
    <property type="gene ID" value="TraesSTA5D03G03161820"/>
</dbReference>
<dbReference type="EnsemblPlants" id="TraesCS5D02G361100.1">
    <property type="protein sequence ID" value="TraesCS5D02G361100.1"/>
    <property type="gene ID" value="TraesCS5D02G361100"/>
</dbReference>
<dbReference type="PANTHER" id="PTHR32141">
    <property type="match status" value="1"/>
</dbReference>
<dbReference type="Gramene" id="TraesRN5D0100855400.1">
    <property type="protein sequence ID" value="TraesRN5D0100855400.1"/>
    <property type="gene ID" value="TraesRN5D0100855400"/>
</dbReference>
<name>A0A3B6MXY6_WHEAT</name>
<dbReference type="Gramene" id="TraesPARA_EIv1.0_1846700.2">
    <property type="protein sequence ID" value="TraesPARA_EIv1.0_1846700.2.CDS"/>
    <property type="gene ID" value="TraesPARA_EIv1.0_1846700"/>
</dbReference>
<dbReference type="InterPro" id="IPR006566">
    <property type="entry name" value="FBD"/>
</dbReference>
<dbReference type="GeneID" id="123125404"/>
<sequence>MSRDGGSGDDNANPDLISRLPEEILDSILSLLPTTKGAAQTSVLFSRWRHLWRTAPLNLVIDQGPISQESKRITIVSKILAAHSGPARRLFFNQPGGICLRREFYAKFDSWFRSPSLNGLEELYLYGGDMLPCLLPSSALRFAPTLCIASIGHCDFALINDALALSFPRLKQLKLYHVSISEVTLHHLLAGCTMIQSLDLRWIHGPSSIRIISPTVRSIGISVCDYYDEKLVFPELVIEDAPCLERLIPHGLRGGPRTIRVIAAPKLAVLGYLSRLISELVIGTISVKEMIPIMFTTTVRTVKVLVLQSVGPNLDAIVSFLRCFPCMEKLYIQSRPRKDMTNVQQYDTLVDPIECLDLHLRAIVVNMYQGLGPDVNFAKFFVLNAKVLKVMKFGVYGSNCNEQWIADQHRELQLDSRASGDARFDFVRYNGECTFSNMKHTHDMWIADPFDSSLCKCCSPV</sequence>
<organism evidence="4">
    <name type="scientific">Triticum aestivum</name>
    <name type="common">Wheat</name>
    <dbReference type="NCBI Taxonomy" id="4565"/>
    <lineage>
        <taxon>Eukaryota</taxon>
        <taxon>Viridiplantae</taxon>
        <taxon>Streptophyta</taxon>
        <taxon>Embryophyta</taxon>
        <taxon>Tracheophyta</taxon>
        <taxon>Spermatophyta</taxon>
        <taxon>Magnoliopsida</taxon>
        <taxon>Liliopsida</taxon>
        <taxon>Poales</taxon>
        <taxon>Poaceae</taxon>
        <taxon>BOP clade</taxon>
        <taxon>Pooideae</taxon>
        <taxon>Triticodae</taxon>
        <taxon>Triticeae</taxon>
        <taxon>Triticinae</taxon>
        <taxon>Triticum</taxon>
    </lineage>
</organism>
<dbReference type="Gramene" id="TraesPARA_EIv1.0_1846700.1">
    <property type="protein sequence ID" value="TraesPARA_EIv1.0_1846700.1.CDS"/>
    <property type="gene ID" value="TraesPARA_EIv1.0_1846700"/>
</dbReference>
<dbReference type="Pfam" id="PF08387">
    <property type="entry name" value="FBD"/>
    <property type="match status" value="1"/>
</dbReference>
<protein>
    <submittedName>
        <fullName evidence="4">Uncharacterized protein</fullName>
    </submittedName>
</protein>
<accession>A0A3B6MXY6</accession>
<evidence type="ECO:0000259" key="2">
    <source>
        <dbReference type="Pfam" id="PF08387"/>
    </source>
</evidence>
<dbReference type="Gramene" id="TraesJUL5D03G03195870.1">
    <property type="protein sequence ID" value="TraesJUL5D03G03195870.1"/>
    <property type="gene ID" value="TraesJUL5D03G03195870"/>
</dbReference>
<reference evidence="4" key="1">
    <citation type="submission" date="2018-08" db="EMBL/GenBank/DDBJ databases">
        <authorList>
            <person name="Rossello M."/>
        </authorList>
    </citation>
    <scope>NUCLEOTIDE SEQUENCE [LARGE SCALE GENOMIC DNA]</scope>
    <source>
        <strain evidence="4">cv. Chinese Spring</strain>
    </source>
</reference>
<dbReference type="InterPro" id="IPR001810">
    <property type="entry name" value="F-box_dom"/>
</dbReference>
<dbReference type="Gramene" id="TraesNOR5D03G03200460.1">
    <property type="protein sequence ID" value="TraesNOR5D03G03200460.1"/>
    <property type="gene ID" value="TraesNOR5D03G03200460"/>
</dbReference>
<dbReference type="Gramene" id="TraesWEE_scaffold_057593_01G000200.1">
    <property type="protein sequence ID" value="TraesWEE_scaffold_057593_01G000200.1"/>
    <property type="gene ID" value="TraesWEE_scaffold_057593_01G000200"/>
</dbReference>
<dbReference type="AlphaFoldDB" id="A0A3B6MXY6"/>
<dbReference type="Gramene" id="TraesJUL5D03G03195870.2">
    <property type="protein sequence ID" value="TraesJUL5D03G03195870.2"/>
    <property type="gene ID" value="TraesJUL5D03G03195870"/>
</dbReference>
<dbReference type="InterPro" id="IPR055411">
    <property type="entry name" value="LRR_FXL15/At3g58940/PEG3-like"/>
</dbReference>
<keyword evidence="5" id="KW-1185">Reference proteome</keyword>
<dbReference type="Gramene" id="TraesLDM5D03G03175600.1">
    <property type="protein sequence ID" value="TraesLDM5D03G03175600.1"/>
    <property type="gene ID" value="TraesLDM5D03G03175600"/>
</dbReference>
<dbReference type="Gramene" id="TraesCAD_scaffold_037129_01G000200.1">
    <property type="protein sequence ID" value="TraesCAD_scaffold_037129_01G000200.1"/>
    <property type="gene ID" value="TraesCAD_scaffold_037129_01G000200"/>
</dbReference>
<dbReference type="Gramene" id="TraesROB_scaffold_013659_01G000200.1">
    <property type="protein sequence ID" value="TraesROB_scaffold_013659_01G000200.1"/>
    <property type="gene ID" value="TraesROB_scaffold_013659_01G000200"/>
</dbReference>
<dbReference type="SUPFAM" id="SSF81383">
    <property type="entry name" value="F-box domain"/>
    <property type="match status" value="1"/>
</dbReference>
<dbReference type="InterPro" id="IPR032675">
    <property type="entry name" value="LRR_dom_sf"/>
</dbReference>
<dbReference type="InterPro" id="IPR055302">
    <property type="entry name" value="F-box_dom-containing"/>
</dbReference>
<dbReference type="Gene3D" id="3.80.10.10">
    <property type="entry name" value="Ribonuclease Inhibitor"/>
    <property type="match status" value="1"/>
</dbReference>
<evidence type="ECO:0000259" key="1">
    <source>
        <dbReference type="Pfam" id="PF00646"/>
    </source>
</evidence>
<dbReference type="InterPro" id="IPR036047">
    <property type="entry name" value="F-box-like_dom_sf"/>
</dbReference>